<feature type="chain" id="PRO_5002888213" evidence="1">
    <location>
        <begin position="24"/>
        <end position="183"/>
    </location>
</feature>
<name>B9R9L6_RICCO</name>
<keyword evidence="3" id="KW-1185">Reference proteome</keyword>
<gene>
    <name evidence="2" type="ORF">RCOM_1498600</name>
</gene>
<dbReference type="PANTHER" id="PTHR31718:SF32">
    <property type="entry name" value="EMBRYO-SPECIFIC PROTEIN ATS3B"/>
    <property type="match status" value="1"/>
</dbReference>
<protein>
    <submittedName>
        <fullName evidence="2">Uncharacterized protein</fullName>
    </submittedName>
</protein>
<dbReference type="OrthoDB" id="817978at2759"/>
<sequence>MAKTAYVVVLQFALLLIISKAESISLQPQALDAFNLSLIQTVGSCKYTVIISTSCTSPKYTRDQISLAFGDAYGNQIYVPRLDDPSIRAFESCSSDTFHVTGPCTSQICYIYLYRSGPDGWIPGRVDIYGYKSFPSTFNFYTPIPNDIWYGFNRCGSASSAHVRRIRRWFLYPILAVVASLML</sequence>
<dbReference type="OMA" id="GHDRCPK"/>
<dbReference type="PANTHER" id="PTHR31718">
    <property type="entry name" value="PLAT DOMAIN-CONTAINING PROTEIN"/>
    <property type="match status" value="1"/>
</dbReference>
<keyword evidence="1" id="KW-0732">Signal</keyword>
<dbReference type="STRING" id="3988.B9R9L6"/>
<dbReference type="EMBL" id="EQ973773">
    <property type="protein sequence ID" value="EEF51493.1"/>
    <property type="molecule type" value="Genomic_DNA"/>
</dbReference>
<dbReference type="KEGG" id="rcu:8266012"/>
<dbReference type="InParanoid" id="B9R9L6"/>
<evidence type="ECO:0000313" key="3">
    <source>
        <dbReference type="Proteomes" id="UP000008311"/>
    </source>
</evidence>
<evidence type="ECO:0000313" key="2">
    <source>
        <dbReference type="EMBL" id="EEF51493.1"/>
    </source>
</evidence>
<dbReference type="InterPro" id="IPR036392">
    <property type="entry name" value="PLAT/LH2_dom_sf"/>
</dbReference>
<dbReference type="SUPFAM" id="SSF49723">
    <property type="entry name" value="Lipase/lipooxygenase domain (PLAT/LH2 domain)"/>
    <property type="match status" value="1"/>
</dbReference>
<dbReference type="Pfam" id="PF06232">
    <property type="entry name" value="ATS3"/>
    <property type="match status" value="1"/>
</dbReference>
<dbReference type="Proteomes" id="UP000008311">
    <property type="component" value="Unassembled WGS sequence"/>
</dbReference>
<feature type="signal peptide" evidence="1">
    <location>
        <begin position="1"/>
        <end position="23"/>
    </location>
</feature>
<dbReference type="CDD" id="cd00113">
    <property type="entry name" value="PLAT"/>
    <property type="match status" value="1"/>
</dbReference>
<evidence type="ECO:0000256" key="1">
    <source>
        <dbReference type="SAM" id="SignalP"/>
    </source>
</evidence>
<proteinExistence type="predicted"/>
<reference evidence="3" key="1">
    <citation type="journal article" date="2010" name="Nat. Biotechnol.">
        <title>Draft genome sequence of the oilseed species Ricinus communis.</title>
        <authorList>
            <person name="Chan A.P."/>
            <person name="Crabtree J."/>
            <person name="Zhao Q."/>
            <person name="Lorenzi H."/>
            <person name="Orvis J."/>
            <person name="Puiu D."/>
            <person name="Melake-Berhan A."/>
            <person name="Jones K.M."/>
            <person name="Redman J."/>
            <person name="Chen G."/>
            <person name="Cahoon E.B."/>
            <person name="Gedil M."/>
            <person name="Stanke M."/>
            <person name="Haas B.J."/>
            <person name="Wortman J.R."/>
            <person name="Fraser-Liggett C.M."/>
            <person name="Ravel J."/>
            <person name="Rabinowicz P.D."/>
        </authorList>
    </citation>
    <scope>NUCLEOTIDE SEQUENCE [LARGE SCALE GENOMIC DNA]</scope>
    <source>
        <strain evidence="3">cv. Hale</strain>
    </source>
</reference>
<organism evidence="2 3">
    <name type="scientific">Ricinus communis</name>
    <name type="common">Castor bean</name>
    <dbReference type="NCBI Taxonomy" id="3988"/>
    <lineage>
        <taxon>Eukaryota</taxon>
        <taxon>Viridiplantae</taxon>
        <taxon>Streptophyta</taxon>
        <taxon>Embryophyta</taxon>
        <taxon>Tracheophyta</taxon>
        <taxon>Spermatophyta</taxon>
        <taxon>Magnoliopsida</taxon>
        <taxon>eudicotyledons</taxon>
        <taxon>Gunneridae</taxon>
        <taxon>Pentapetalae</taxon>
        <taxon>rosids</taxon>
        <taxon>fabids</taxon>
        <taxon>Malpighiales</taxon>
        <taxon>Euphorbiaceae</taxon>
        <taxon>Acalyphoideae</taxon>
        <taxon>Acalypheae</taxon>
        <taxon>Ricinus</taxon>
    </lineage>
</organism>
<dbReference type="eggNOG" id="ENOG502S14I">
    <property type="taxonomic scope" value="Eukaryota"/>
</dbReference>
<dbReference type="AlphaFoldDB" id="B9R9L6"/>
<dbReference type="InterPro" id="IPR010417">
    <property type="entry name" value="Embryo-specific_ATS3"/>
</dbReference>
<accession>B9R9L6</accession>